<dbReference type="Pfam" id="PF13746">
    <property type="entry name" value="Fer4_18"/>
    <property type="match status" value="1"/>
</dbReference>
<keyword evidence="3" id="KW-0479">Metal-binding</keyword>
<feature type="transmembrane region" description="Helical" evidence="7">
    <location>
        <begin position="203"/>
        <end position="220"/>
    </location>
</feature>
<evidence type="ECO:0000256" key="7">
    <source>
        <dbReference type="SAM" id="Phobius"/>
    </source>
</evidence>
<comment type="caution">
    <text evidence="9">The sequence shown here is derived from an EMBL/GenBank/DDBJ whole genome shotgun (WGS) entry which is preliminary data.</text>
</comment>
<name>A0ABY2DXY5_9FLAO</name>
<dbReference type="InterPro" id="IPR013783">
    <property type="entry name" value="Ig-like_fold"/>
</dbReference>
<evidence type="ECO:0000256" key="5">
    <source>
        <dbReference type="ARBA" id="ARBA00023004"/>
    </source>
</evidence>
<dbReference type="Pfam" id="PF12801">
    <property type="entry name" value="Fer4_5"/>
    <property type="match status" value="1"/>
</dbReference>
<dbReference type="InterPro" id="IPR009051">
    <property type="entry name" value="Helical_ferredxn"/>
</dbReference>
<reference evidence="9 10" key="1">
    <citation type="submission" date="2019-03" db="EMBL/GenBank/DDBJ databases">
        <title>Novel species of Flavobacterium.</title>
        <authorList>
            <person name="Liu Q."/>
            <person name="Xin Y.-H."/>
        </authorList>
    </citation>
    <scope>NUCLEOTIDE SEQUENCE [LARGE SCALE GENOMIC DNA]</scope>
    <source>
        <strain evidence="9 10">LB2P22</strain>
    </source>
</reference>
<proteinExistence type="predicted"/>
<evidence type="ECO:0000256" key="3">
    <source>
        <dbReference type="ARBA" id="ARBA00022723"/>
    </source>
</evidence>
<keyword evidence="4" id="KW-0249">Electron transport</keyword>
<evidence type="ECO:0000256" key="1">
    <source>
        <dbReference type="ARBA" id="ARBA00022448"/>
    </source>
</evidence>
<feature type="transmembrane region" description="Helical" evidence="7">
    <location>
        <begin position="344"/>
        <end position="364"/>
    </location>
</feature>
<keyword evidence="7" id="KW-0812">Transmembrane</keyword>
<accession>A0ABY2DXY5</accession>
<dbReference type="Gene3D" id="2.60.40.10">
    <property type="entry name" value="Immunoglobulins"/>
    <property type="match status" value="1"/>
</dbReference>
<dbReference type="InterPro" id="IPR032879">
    <property type="entry name" value="FixG_C"/>
</dbReference>
<dbReference type="Proteomes" id="UP000294685">
    <property type="component" value="Unassembled WGS sequence"/>
</dbReference>
<dbReference type="InterPro" id="IPR051684">
    <property type="entry name" value="Electron_Trans/Redox"/>
</dbReference>
<protein>
    <submittedName>
        <fullName evidence="9">Cytochrome c oxidase accessory protein CcoG</fullName>
    </submittedName>
</protein>
<dbReference type="EMBL" id="SMLH01000002">
    <property type="protein sequence ID" value="TDE30405.1"/>
    <property type="molecule type" value="Genomic_DNA"/>
</dbReference>
<feature type="transmembrane region" description="Helical" evidence="7">
    <location>
        <begin position="43"/>
        <end position="61"/>
    </location>
</feature>
<feature type="transmembrane region" description="Helical" evidence="7">
    <location>
        <begin position="90"/>
        <end position="116"/>
    </location>
</feature>
<dbReference type="InterPro" id="IPR017896">
    <property type="entry name" value="4Fe4S_Fe-S-bd"/>
</dbReference>
<keyword evidence="7" id="KW-1133">Transmembrane helix</keyword>
<keyword evidence="7" id="KW-0472">Membrane</keyword>
<gene>
    <name evidence="9" type="primary">ccoG</name>
    <name evidence="9" type="ORF">E0I61_05265</name>
</gene>
<keyword evidence="5" id="KW-0408">Iron</keyword>
<keyword evidence="1" id="KW-0813">Transport</keyword>
<dbReference type="Pfam" id="PF11614">
    <property type="entry name" value="FixG_C"/>
    <property type="match status" value="1"/>
</dbReference>
<evidence type="ECO:0000313" key="9">
    <source>
        <dbReference type="EMBL" id="TDE30405.1"/>
    </source>
</evidence>
<organism evidence="9 10">
    <name type="scientific">Flavobacterium ranwuense</name>
    <dbReference type="NCBI Taxonomy" id="2541725"/>
    <lineage>
        <taxon>Bacteria</taxon>
        <taxon>Pseudomonadati</taxon>
        <taxon>Bacteroidota</taxon>
        <taxon>Flavobacteriia</taxon>
        <taxon>Flavobacteriales</taxon>
        <taxon>Flavobacteriaceae</taxon>
        <taxon>Flavobacterium</taxon>
    </lineage>
</organism>
<evidence type="ECO:0000256" key="6">
    <source>
        <dbReference type="ARBA" id="ARBA00023014"/>
    </source>
</evidence>
<sequence length="478" mass="54935">MAKIPNEAFSPDSSYRDTIGTIDEEGNRKYIYPKKPSGKFYDYRKWVSYFLLIILIVNPFIKINGNQFMMFNIIERRFNIFSFPFWPQDFYLFVLFMVIGVVFVILFTVIFGRIFCGWVCPQTIFMEMVFRRIEYWIEGDRGAQIRLEKQEWNAEKIRKKTSKWAIFLLISFLIANVFLAYIIGSDDLFQMIKDGPGNHARTLMALLIFTGVFYFIFSWFREQVCIIACPYGRLQGVLLDKKSINVAYDFVRGEKEVGRAKFNKQEDRAAAGKGDCIDCKQCVNVCPTGIDIRNGVQLECINCTACIDECDTIMEGVGLPKGLIRYASEDEIEKKIKFKFTARMKGYSAVLIILTGILIGLLFLRNDVEASILRLPGQLFQHKGDNISNIYTFKIINKTNNNFNDIHFKLVGIKGTLKVVGKQDFKVPQLGMNGGTLFIEINKNLLESDKTKLIIDVYNGNEKIETGTTSFLSPRSFD</sequence>
<evidence type="ECO:0000256" key="4">
    <source>
        <dbReference type="ARBA" id="ARBA00022982"/>
    </source>
</evidence>
<dbReference type="NCBIfam" id="TIGR02745">
    <property type="entry name" value="ccoG_rdxA_fixG"/>
    <property type="match status" value="1"/>
</dbReference>
<dbReference type="RefSeq" id="WP_132069902.1">
    <property type="nucleotide sequence ID" value="NZ_SMLH01000002.1"/>
</dbReference>
<evidence type="ECO:0000259" key="8">
    <source>
        <dbReference type="PROSITE" id="PS51379"/>
    </source>
</evidence>
<dbReference type="Gene3D" id="1.10.1060.10">
    <property type="entry name" value="Alpha-helical ferredoxin"/>
    <property type="match status" value="1"/>
</dbReference>
<dbReference type="InterPro" id="IPR017900">
    <property type="entry name" value="4Fe4S_Fe_S_CS"/>
</dbReference>
<feature type="transmembrane region" description="Helical" evidence="7">
    <location>
        <begin position="164"/>
        <end position="183"/>
    </location>
</feature>
<dbReference type="InterPro" id="IPR014116">
    <property type="entry name" value="Cyt_c_oxidase_cbb3_FixG"/>
</dbReference>
<keyword evidence="6" id="KW-0411">Iron-sulfur</keyword>
<keyword evidence="10" id="KW-1185">Reference proteome</keyword>
<dbReference type="PANTHER" id="PTHR30176:SF3">
    <property type="entry name" value="FERREDOXIN-TYPE PROTEIN NAPH"/>
    <property type="match status" value="1"/>
</dbReference>
<dbReference type="PROSITE" id="PS51379">
    <property type="entry name" value="4FE4S_FER_2"/>
    <property type="match status" value="1"/>
</dbReference>
<keyword evidence="2" id="KW-0004">4Fe-4S</keyword>
<evidence type="ECO:0000256" key="2">
    <source>
        <dbReference type="ARBA" id="ARBA00022485"/>
    </source>
</evidence>
<dbReference type="SUPFAM" id="SSF54862">
    <property type="entry name" value="4Fe-4S ferredoxins"/>
    <property type="match status" value="1"/>
</dbReference>
<dbReference type="PANTHER" id="PTHR30176">
    <property type="entry name" value="FERREDOXIN-TYPE PROTEIN NAPH"/>
    <property type="match status" value="1"/>
</dbReference>
<evidence type="ECO:0000313" key="10">
    <source>
        <dbReference type="Proteomes" id="UP000294685"/>
    </source>
</evidence>
<dbReference type="PROSITE" id="PS00198">
    <property type="entry name" value="4FE4S_FER_1"/>
    <property type="match status" value="1"/>
</dbReference>
<feature type="domain" description="4Fe-4S ferredoxin-type" evidence="8">
    <location>
        <begin position="267"/>
        <end position="295"/>
    </location>
</feature>